<evidence type="ECO:0000256" key="7">
    <source>
        <dbReference type="ARBA" id="ARBA00022989"/>
    </source>
</evidence>
<keyword evidence="7 9" id="KW-1133">Transmembrane helix</keyword>
<keyword evidence="8 9" id="KW-0472">Membrane</keyword>
<evidence type="ECO:0000256" key="2">
    <source>
        <dbReference type="ARBA" id="ARBA00007783"/>
    </source>
</evidence>
<accession>A0ABW5QT89</accession>
<keyword evidence="6 9" id="KW-0812">Transmembrane</keyword>
<keyword evidence="3 9" id="KW-0813">Transport</keyword>
<dbReference type="Proteomes" id="UP001597493">
    <property type="component" value="Unassembled WGS sequence"/>
</dbReference>
<protein>
    <recommendedName>
        <fullName evidence="9">Transport permease protein</fullName>
    </recommendedName>
</protein>
<feature type="domain" description="ABC transmembrane type-2" evidence="10">
    <location>
        <begin position="37"/>
        <end position="255"/>
    </location>
</feature>
<evidence type="ECO:0000256" key="6">
    <source>
        <dbReference type="ARBA" id="ARBA00022692"/>
    </source>
</evidence>
<dbReference type="PANTHER" id="PTHR30413">
    <property type="entry name" value="INNER MEMBRANE TRANSPORT PERMEASE"/>
    <property type="match status" value="1"/>
</dbReference>
<dbReference type="RefSeq" id="WP_379269747.1">
    <property type="nucleotide sequence ID" value="NZ_JBHUGT010000033.1"/>
</dbReference>
<feature type="transmembrane region" description="Helical" evidence="9">
    <location>
        <begin position="116"/>
        <end position="135"/>
    </location>
</feature>
<dbReference type="InterPro" id="IPR047817">
    <property type="entry name" value="ABC2_TM_bact-type"/>
</dbReference>
<dbReference type="PROSITE" id="PS51012">
    <property type="entry name" value="ABC_TM2"/>
    <property type="match status" value="1"/>
</dbReference>
<comment type="subcellular location">
    <subcellularLocation>
        <location evidence="1">Cell inner membrane</location>
        <topology evidence="1">Multi-pass membrane protein</topology>
    </subcellularLocation>
    <subcellularLocation>
        <location evidence="9">Cell membrane</location>
        <topology evidence="9">Multi-pass membrane protein</topology>
    </subcellularLocation>
</comment>
<keyword evidence="5" id="KW-0997">Cell inner membrane</keyword>
<gene>
    <name evidence="11" type="ORF">ACFSW5_03315</name>
</gene>
<proteinExistence type="inferred from homology"/>
<evidence type="ECO:0000256" key="5">
    <source>
        <dbReference type="ARBA" id="ARBA00022519"/>
    </source>
</evidence>
<sequence>MTNYFKNKYFENFFKYRYLLIQLVKREFKVKYKRSILGVVWSLLNPLFTMIILTLVFSTLFKSNIPNFPVYFLCGSILFNFFSEATNIALGSIYINASLIKKVYIPKYMFPLSKSIFSFVNLLISLIAIVLVIIGTRTEFHWTMLLFFIPLIYYFIFTVGVCLILSCAAVFFRDLAHLYGIVLTAISFLTPLFYPVEILPDTVRVLVELSPITQTIQMFREIILYHHIPGVYEQLNMALYAIISLLVGVFVFYKKQDKFILYI</sequence>
<comment type="similarity">
    <text evidence="2 9">Belongs to the ABC-2 integral membrane protein family.</text>
</comment>
<evidence type="ECO:0000256" key="4">
    <source>
        <dbReference type="ARBA" id="ARBA00022475"/>
    </source>
</evidence>
<dbReference type="InterPro" id="IPR013525">
    <property type="entry name" value="ABC2_TM"/>
</dbReference>
<comment type="caution">
    <text evidence="11">The sequence shown here is derived from an EMBL/GenBank/DDBJ whole genome shotgun (WGS) entry which is preliminary data.</text>
</comment>
<evidence type="ECO:0000313" key="11">
    <source>
        <dbReference type="EMBL" id="MFD2659290.1"/>
    </source>
</evidence>
<feature type="transmembrane region" description="Helical" evidence="9">
    <location>
        <begin position="147"/>
        <end position="171"/>
    </location>
</feature>
<evidence type="ECO:0000256" key="3">
    <source>
        <dbReference type="ARBA" id="ARBA00022448"/>
    </source>
</evidence>
<feature type="transmembrane region" description="Helical" evidence="9">
    <location>
        <begin position="178"/>
        <end position="196"/>
    </location>
</feature>
<dbReference type="PIRSF" id="PIRSF006648">
    <property type="entry name" value="DrrB"/>
    <property type="match status" value="1"/>
</dbReference>
<dbReference type="Pfam" id="PF01061">
    <property type="entry name" value="ABC2_membrane"/>
    <property type="match status" value="1"/>
</dbReference>
<feature type="transmembrane region" description="Helical" evidence="9">
    <location>
        <begin position="237"/>
        <end position="253"/>
    </location>
</feature>
<organism evidence="11 12">
    <name type="scientific">Paenibacillus thailandensis</name>
    <dbReference type="NCBI Taxonomy" id="393250"/>
    <lineage>
        <taxon>Bacteria</taxon>
        <taxon>Bacillati</taxon>
        <taxon>Bacillota</taxon>
        <taxon>Bacilli</taxon>
        <taxon>Bacillales</taxon>
        <taxon>Paenibacillaceae</taxon>
        <taxon>Paenibacillus</taxon>
    </lineage>
</organism>
<keyword evidence="4 9" id="KW-1003">Cell membrane</keyword>
<dbReference type="PANTHER" id="PTHR30413:SF8">
    <property type="entry name" value="TRANSPORT PERMEASE PROTEIN"/>
    <property type="match status" value="1"/>
</dbReference>
<evidence type="ECO:0000313" key="12">
    <source>
        <dbReference type="Proteomes" id="UP001597493"/>
    </source>
</evidence>
<evidence type="ECO:0000256" key="9">
    <source>
        <dbReference type="RuleBase" id="RU361157"/>
    </source>
</evidence>
<reference evidence="12" key="1">
    <citation type="journal article" date="2019" name="Int. J. Syst. Evol. Microbiol.">
        <title>The Global Catalogue of Microorganisms (GCM) 10K type strain sequencing project: providing services to taxonomists for standard genome sequencing and annotation.</title>
        <authorList>
            <consortium name="The Broad Institute Genomics Platform"/>
            <consortium name="The Broad Institute Genome Sequencing Center for Infectious Disease"/>
            <person name="Wu L."/>
            <person name="Ma J."/>
        </authorList>
    </citation>
    <scope>NUCLEOTIDE SEQUENCE [LARGE SCALE GENOMIC DNA]</scope>
    <source>
        <strain evidence="12">TISTR 1827</strain>
    </source>
</reference>
<evidence type="ECO:0000256" key="1">
    <source>
        <dbReference type="ARBA" id="ARBA00004429"/>
    </source>
</evidence>
<name>A0ABW5QT89_9BACL</name>
<feature type="transmembrane region" description="Helical" evidence="9">
    <location>
        <begin position="70"/>
        <end position="95"/>
    </location>
</feature>
<dbReference type="PRINTS" id="PR00164">
    <property type="entry name" value="ABC2TRNSPORT"/>
</dbReference>
<feature type="transmembrane region" description="Helical" evidence="9">
    <location>
        <begin position="35"/>
        <end position="58"/>
    </location>
</feature>
<dbReference type="InterPro" id="IPR000412">
    <property type="entry name" value="ABC_2_transport"/>
</dbReference>
<evidence type="ECO:0000259" key="10">
    <source>
        <dbReference type="PROSITE" id="PS51012"/>
    </source>
</evidence>
<evidence type="ECO:0000256" key="8">
    <source>
        <dbReference type="ARBA" id="ARBA00023136"/>
    </source>
</evidence>
<keyword evidence="12" id="KW-1185">Reference proteome</keyword>
<dbReference type="EMBL" id="JBHUMY010000001">
    <property type="protein sequence ID" value="MFD2659290.1"/>
    <property type="molecule type" value="Genomic_DNA"/>
</dbReference>